<gene>
    <name evidence="2" type="ORF">A7U60_g5681</name>
</gene>
<sequence length="462" mass="53439">MAEHMPNLEASSLCLDALIDALILHEAEPMQNNAESSQDASLEHLPRVDFMSLPTEIFEEIIKILCADSREEVGRRKTDLLIGRLSRVSKEFRESVLNTEAFWTRVDDMYCVRDSFEERLARSKNESLSVHIDLGRRGLLQRVMHKALSRMLPLKHRWQEFSTRFFSNAEKIADDYPQMEFPVLKSLHLEFTPEDRPDKFFQQWKFPSITVLELVDAIPPPGLFDNLITFRLETIYAYSKHEGQLYEHLIDFLKSTPRLEHVSLKLSYCTLPFRDALSGVLLPNVTKLVLSNYDASISGDDWERRHGTGHLCQILSLLEIPKLKDFHLYLYLADEDRIISWFEHVSCATEALRCTTWLSVVSEFKVDKASLERLLVPFREVKMLELGIPGIRETLESIDSMIRFDELQSLVFAGRANENDWDGKTEARQLVAEEIHSDVDCLDAPLLDSAGVRKWKDRDPWV</sequence>
<evidence type="ECO:0000259" key="1">
    <source>
        <dbReference type="PROSITE" id="PS50181"/>
    </source>
</evidence>
<dbReference type="PROSITE" id="PS50181">
    <property type="entry name" value="FBOX"/>
    <property type="match status" value="1"/>
</dbReference>
<dbReference type="EMBL" id="LNZH02000194">
    <property type="protein sequence ID" value="OCB87166.1"/>
    <property type="molecule type" value="Genomic_DNA"/>
</dbReference>
<reference evidence="2" key="1">
    <citation type="submission" date="2016-06" db="EMBL/GenBank/DDBJ databases">
        <title>Draft Genome sequence of the fungus Inonotus baumii.</title>
        <authorList>
            <person name="Zhu H."/>
            <person name="Lin W."/>
        </authorList>
    </citation>
    <scope>NUCLEOTIDE SEQUENCE</scope>
    <source>
        <strain evidence="2">821</strain>
    </source>
</reference>
<evidence type="ECO:0000313" key="3">
    <source>
        <dbReference type="Proteomes" id="UP000757232"/>
    </source>
</evidence>
<keyword evidence="3" id="KW-1185">Reference proteome</keyword>
<name>A0A9Q5N7R4_SANBA</name>
<evidence type="ECO:0000313" key="2">
    <source>
        <dbReference type="EMBL" id="OCB87166.1"/>
    </source>
</evidence>
<proteinExistence type="predicted"/>
<feature type="domain" description="F-box" evidence="1">
    <location>
        <begin position="47"/>
        <end position="106"/>
    </location>
</feature>
<comment type="caution">
    <text evidence="2">The sequence shown here is derived from an EMBL/GenBank/DDBJ whole genome shotgun (WGS) entry which is preliminary data.</text>
</comment>
<organism evidence="2 3">
    <name type="scientific">Sanghuangporus baumii</name>
    <name type="common">Phellinus baumii</name>
    <dbReference type="NCBI Taxonomy" id="108892"/>
    <lineage>
        <taxon>Eukaryota</taxon>
        <taxon>Fungi</taxon>
        <taxon>Dikarya</taxon>
        <taxon>Basidiomycota</taxon>
        <taxon>Agaricomycotina</taxon>
        <taxon>Agaricomycetes</taxon>
        <taxon>Hymenochaetales</taxon>
        <taxon>Hymenochaetaceae</taxon>
        <taxon>Sanghuangporus</taxon>
    </lineage>
</organism>
<protein>
    <recommendedName>
        <fullName evidence="1">F-box domain-containing protein</fullName>
    </recommendedName>
</protein>
<accession>A0A9Q5N7R4</accession>
<dbReference type="Proteomes" id="UP000757232">
    <property type="component" value="Unassembled WGS sequence"/>
</dbReference>
<dbReference type="AlphaFoldDB" id="A0A9Q5N7R4"/>
<dbReference type="InterPro" id="IPR001810">
    <property type="entry name" value="F-box_dom"/>
</dbReference>
<dbReference type="OrthoDB" id="3357519at2759"/>